<sequence length="72" mass="8105">MLPRPVPGRCRRRSPRHPSPPRAAPPTGPPARGRRPQAGRARSRPCGPAHNRRCLCRRPPPRHRRSSARRAS</sequence>
<keyword evidence="3" id="KW-1185">Reference proteome</keyword>
<organism evidence="2 3">
    <name type="scientific">Salipiger bermudensis (strain DSM 26914 / JCM 13377 / KCTC 12554 / HTCC2601)</name>
    <name type="common">Pelagibaca bermudensis</name>
    <dbReference type="NCBI Taxonomy" id="314265"/>
    <lineage>
        <taxon>Bacteria</taxon>
        <taxon>Pseudomonadati</taxon>
        <taxon>Pseudomonadota</taxon>
        <taxon>Alphaproteobacteria</taxon>
        <taxon>Rhodobacterales</taxon>
        <taxon>Roseobacteraceae</taxon>
        <taxon>Salipiger</taxon>
    </lineage>
</organism>
<dbReference type="AlphaFoldDB" id="Q0FWA2"/>
<protein>
    <submittedName>
        <fullName evidence="2">Uncharacterized protein</fullName>
    </submittedName>
</protein>
<evidence type="ECO:0000256" key="1">
    <source>
        <dbReference type="SAM" id="MobiDB-lite"/>
    </source>
</evidence>
<gene>
    <name evidence="2" type="ORF">R2601_03718</name>
</gene>
<comment type="caution">
    <text evidence="2">The sequence shown here is derived from an EMBL/GenBank/DDBJ whole genome shotgun (WGS) entry which is preliminary data.</text>
</comment>
<feature type="compositionally biased region" description="Basic residues" evidence="1">
    <location>
        <begin position="50"/>
        <end position="72"/>
    </location>
</feature>
<accession>Q0FWA2</accession>
<evidence type="ECO:0000313" key="3">
    <source>
        <dbReference type="Proteomes" id="UP000006230"/>
    </source>
</evidence>
<dbReference type="HOGENOM" id="CLU_2718734_0_0_5"/>
<proteinExistence type="predicted"/>
<reference evidence="2 3" key="1">
    <citation type="journal article" date="2010" name="J. Bacteriol.">
        <title>Genome sequences of Pelagibaca bermudensis HTCC2601T and Maritimibacter alkaliphilus HTCC2654T, the type strains of two marine Roseobacter genera.</title>
        <authorList>
            <person name="Thrash J.C."/>
            <person name="Cho J.C."/>
            <person name="Ferriera S."/>
            <person name="Johnson J."/>
            <person name="Vergin K.L."/>
            <person name="Giovannoni S.J."/>
        </authorList>
    </citation>
    <scope>NUCLEOTIDE SEQUENCE [LARGE SCALE GENOMIC DNA]</scope>
    <source>
        <strain evidence="3">DSM 26914 / JCM 13377 / KCTC 12554 / HTCC2601</strain>
    </source>
</reference>
<feature type="compositionally biased region" description="Pro residues" evidence="1">
    <location>
        <begin position="17"/>
        <end position="29"/>
    </location>
</feature>
<evidence type="ECO:0000313" key="2">
    <source>
        <dbReference type="EMBL" id="EAU48650.1"/>
    </source>
</evidence>
<feature type="region of interest" description="Disordered" evidence="1">
    <location>
        <begin position="1"/>
        <end position="72"/>
    </location>
</feature>
<feature type="compositionally biased region" description="Basic residues" evidence="1">
    <location>
        <begin position="32"/>
        <end position="43"/>
    </location>
</feature>
<name>Q0FWA2_SALBH</name>
<dbReference type="Proteomes" id="UP000006230">
    <property type="component" value="Unassembled WGS sequence"/>
</dbReference>
<dbReference type="EMBL" id="AATQ01000001">
    <property type="protein sequence ID" value="EAU48650.1"/>
    <property type="molecule type" value="Genomic_DNA"/>
</dbReference>